<evidence type="ECO:0000256" key="2">
    <source>
        <dbReference type="ARBA" id="ARBA00022490"/>
    </source>
</evidence>
<keyword evidence="4 10" id="KW-0479">Metal-binding</keyword>
<keyword evidence="9 10" id="KW-0342">GTP-binding</keyword>
<comment type="function">
    <text evidence="10">Exhibits a very high intrinsic GTPase hydrolysis rate. Involved in the addition of a carboxymethylaminomethyl (cmnm) group at the wobble position (U34) of certain tRNAs, forming tRNA-cmnm(5)s(2)U34.</text>
</comment>
<dbReference type="InterPro" id="IPR027417">
    <property type="entry name" value="P-loop_NTPase"/>
</dbReference>
<dbReference type="Gene3D" id="3.40.50.300">
    <property type="entry name" value="P-loop containing nucleotide triphosphate hydrolases"/>
    <property type="match status" value="1"/>
</dbReference>
<dbReference type="EC" id="3.6.-.-" evidence="10"/>
<dbReference type="FunFam" id="3.30.1360.120:FF:000003">
    <property type="entry name" value="tRNA modification GTPase MnmE"/>
    <property type="match status" value="1"/>
</dbReference>
<dbReference type="InterPro" id="IPR006073">
    <property type="entry name" value="GTP-bd"/>
</dbReference>
<evidence type="ECO:0000256" key="9">
    <source>
        <dbReference type="ARBA" id="ARBA00023134"/>
    </source>
</evidence>
<dbReference type="InterPro" id="IPR025867">
    <property type="entry name" value="MnmE_helical"/>
</dbReference>
<feature type="domain" description="TrmE-type G" evidence="12">
    <location>
        <begin position="221"/>
        <end position="377"/>
    </location>
</feature>
<gene>
    <name evidence="10" type="primary">mnmE</name>
    <name evidence="10" type="synonym">trmE</name>
    <name evidence="13" type="ORF">SAMN02746089_01686</name>
</gene>
<keyword evidence="6 10" id="KW-0378">Hydrolase</keyword>
<evidence type="ECO:0000256" key="5">
    <source>
        <dbReference type="ARBA" id="ARBA00022741"/>
    </source>
</evidence>
<proteinExistence type="inferred from homology"/>
<evidence type="ECO:0000313" key="13">
    <source>
        <dbReference type="EMBL" id="SHF32009.1"/>
    </source>
</evidence>
<keyword evidence="14" id="KW-1185">Reference proteome</keyword>
<evidence type="ECO:0000313" key="14">
    <source>
        <dbReference type="Proteomes" id="UP000184088"/>
    </source>
</evidence>
<comment type="similarity">
    <text evidence="1 10 11">Belongs to the TRAFAC class TrmE-Era-EngA-EngB-Septin-like GTPase superfamily. TrmE GTPase family.</text>
</comment>
<keyword evidence="7 10" id="KW-0460">Magnesium</keyword>
<feature type="binding site" evidence="10">
    <location>
        <position position="256"/>
    </location>
    <ligand>
        <name>Mg(2+)</name>
        <dbReference type="ChEBI" id="CHEBI:18420"/>
    </ligand>
</feature>
<dbReference type="InterPro" id="IPR005225">
    <property type="entry name" value="Small_GTP-bd"/>
</dbReference>
<dbReference type="GO" id="GO:0030488">
    <property type="term" value="P:tRNA methylation"/>
    <property type="evidence" value="ECO:0007669"/>
    <property type="project" value="TreeGrafter"/>
</dbReference>
<comment type="subcellular location">
    <subcellularLocation>
        <location evidence="10">Cytoplasm</location>
    </subcellularLocation>
</comment>
<dbReference type="Gene3D" id="3.30.1360.120">
    <property type="entry name" value="Probable tRNA modification gtpase trme, domain 1"/>
    <property type="match status" value="1"/>
</dbReference>
<organism evidence="13 14">
    <name type="scientific">Caldanaerobius fijiensis DSM 17918</name>
    <dbReference type="NCBI Taxonomy" id="1121256"/>
    <lineage>
        <taxon>Bacteria</taxon>
        <taxon>Bacillati</taxon>
        <taxon>Bacillota</taxon>
        <taxon>Clostridia</taxon>
        <taxon>Thermoanaerobacterales</taxon>
        <taxon>Thermoanaerobacteraceae</taxon>
        <taxon>Caldanaerobius</taxon>
    </lineage>
</organism>
<dbReference type="FunFam" id="3.40.50.300:FF:000494">
    <property type="entry name" value="tRNA modification GTPase MnmE"/>
    <property type="match status" value="1"/>
</dbReference>
<dbReference type="SUPFAM" id="SSF52540">
    <property type="entry name" value="P-loop containing nucleoside triphosphate hydrolases"/>
    <property type="match status" value="1"/>
</dbReference>
<dbReference type="NCBIfam" id="NF003661">
    <property type="entry name" value="PRK05291.1-3"/>
    <property type="match status" value="1"/>
</dbReference>
<feature type="binding site" evidence="10">
    <location>
        <position position="255"/>
    </location>
    <ligand>
        <name>K(+)</name>
        <dbReference type="ChEBI" id="CHEBI:29103"/>
    </ligand>
</feature>
<feature type="binding site" evidence="10">
    <location>
        <begin position="250"/>
        <end position="256"/>
    </location>
    <ligand>
        <name>GTP</name>
        <dbReference type="ChEBI" id="CHEBI:37565"/>
    </ligand>
</feature>
<feature type="binding site" evidence="10">
    <location>
        <position position="125"/>
    </location>
    <ligand>
        <name>(6S)-5-formyl-5,6,7,8-tetrahydrofolate</name>
        <dbReference type="ChEBI" id="CHEBI:57457"/>
    </ligand>
</feature>
<dbReference type="EMBL" id="FQVH01000018">
    <property type="protein sequence ID" value="SHF32009.1"/>
    <property type="molecule type" value="Genomic_DNA"/>
</dbReference>
<dbReference type="CDD" id="cd04164">
    <property type="entry name" value="trmE"/>
    <property type="match status" value="1"/>
</dbReference>
<evidence type="ECO:0000256" key="10">
    <source>
        <dbReference type="HAMAP-Rule" id="MF_00379"/>
    </source>
</evidence>
<feature type="binding site" evidence="10">
    <location>
        <position position="235"/>
    </location>
    <ligand>
        <name>Mg(2+)</name>
        <dbReference type="ChEBI" id="CHEBI:18420"/>
    </ligand>
</feature>
<comment type="cofactor">
    <cofactor evidence="10">
        <name>K(+)</name>
        <dbReference type="ChEBI" id="CHEBI:29103"/>
    </cofactor>
    <text evidence="10">Binds 1 potassium ion per subunit.</text>
</comment>
<keyword evidence="8 10" id="KW-0630">Potassium</keyword>
<feature type="binding site" evidence="10">
    <location>
        <position position="23"/>
    </location>
    <ligand>
        <name>(6S)-5-formyl-5,6,7,8-tetrahydrofolate</name>
        <dbReference type="ChEBI" id="CHEBI:57457"/>
    </ligand>
</feature>
<evidence type="ECO:0000256" key="4">
    <source>
        <dbReference type="ARBA" id="ARBA00022723"/>
    </source>
</evidence>
<dbReference type="GO" id="GO:0005829">
    <property type="term" value="C:cytosol"/>
    <property type="evidence" value="ECO:0007669"/>
    <property type="project" value="TreeGrafter"/>
</dbReference>
<comment type="caution">
    <text evidence="10">Lacks conserved residue(s) required for the propagation of feature annotation.</text>
</comment>
<dbReference type="Pfam" id="PF12631">
    <property type="entry name" value="MnmE_helical"/>
    <property type="match status" value="1"/>
</dbReference>
<dbReference type="NCBIfam" id="TIGR00231">
    <property type="entry name" value="small_GTP"/>
    <property type="match status" value="1"/>
</dbReference>
<dbReference type="Proteomes" id="UP000184088">
    <property type="component" value="Unassembled WGS sequence"/>
</dbReference>
<sequence length="458" mass="50395">MNMDDTICAISTPIGEGGIGIVRISGPQSLEILSKIFSAKNRVFNYKSHTIHHGFIIDPQDGRVIDEVLVMYMKGPKTYTRQDVVEINCHGGLIPVKKVLDLTIACGARLAEPGEFTLRAFINGRIDLSQAEAVIDLIRSKTDLSHIASVNQLKGGLSDKINDIMQRLLGLYGHIEALNDFPEDEVDPLGDETIIEVIDASINEIEKLLETYDTGKILREGLNVVIIGKPNVGKSSLLNALLKENRAIVTDVPGTTRDIIEEYINIKGVPVKIIDTAGIRRTEDIVEKIGVEKSLEYLNKADLIVFMVDASIPLDELDMEIVKYLEGRNVIVLANKIDLTIKADIRKLSSIGDIITTSTKTGEGLNVLYDAIYDRVFKGKNIFGDLGGSIFINARHRSLLLKAINALKSCEKTFDQGLPLDFVSIDLRTAIDALGEITGQVVSDEVLHSIFDRFCIGK</sequence>
<protein>
    <recommendedName>
        <fullName evidence="10">tRNA modification GTPase MnmE</fullName>
        <ecNumber evidence="10">3.6.-.-</ecNumber>
    </recommendedName>
</protein>
<dbReference type="PANTHER" id="PTHR42714:SF2">
    <property type="entry name" value="TRNA MODIFICATION GTPASE GTPBP3, MITOCHONDRIAL"/>
    <property type="match status" value="1"/>
</dbReference>
<evidence type="ECO:0000256" key="8">
    <source>
        <dbReference type="ARBA" id="ARBA00022958"/>
    </source>
</evidence>
<dbReference type="GO" id="GO:0046872">
    <property type="term" value="F:metal ion binding"/>
    <property type="evidence" value="ECO:0007669"/>
    <property type="project" value="UniProtKB-KW"/>
</dbReference>
<dbReference type="NCBIfam" id="TIGR00450">
    <property type="entry name" value="mnmE_trmE_thdF"/>
    <property type="match status" value="1"/>
</dbReference>
<dbReference type="HAMAP" id="MF_00379">
    <property type="entry name" value="GTPase_MnmE"/>
    <property type="match status" value="1"/>
</dbReference>
<feature type="binding site" evidence="10">
    <location>
        <position position="252"/>
    </location>
    <ligand>
        <name>K(+)</name>
        <dbReference type="ChEBI" id="CHEBI:29103"/>
    </ligand>
</feature>
<dbReference type="GO" id="GO:0005525">
    <property type="term" value="F:GTP binding"/>
    <property type="evidence" value="ECO:0007669"/>
    <property type="project" value="UniProtKB-UniRule"/>
</dbReference>
<dbReference type="InterPro" id="IPR031168">
    <property type="entry name" value="G_TrmE"/>
</dbReference>
<feature type="binding site" evidence="10">
    <location>
        <position position="231"/>
    </location>
    <ligand>
        <name>K(+)</name>
        <dbReference type="ChEBI" id="CHEBI:29103"/>
    </ligand>
</feature>
<keyword evidence="5 10" id="KW-0547">Nucleotide-binding</keyword>
<dbReference type="GO" id="GO:0042802">
    <property type="term" value="F:identical protein binding"/>
    <property type="evidence" value="ECO:0007669"/>
    <property type="project" value="UniProtKB-ARBA"/>
</dbReference>
<dbReference type="PROSITE" id="PS51709">
    <property type="entry name" value="G_TRME"/>
    <property type="match status" value="1"/>
</dbReference>
<reference evidence="13 14" key="1">
    <citation type="submission" date="2016-11" db="EMBL/GenBank/DDBJ databases">
        <authorList>
            <person name="Jaros S."/>
            <person name="Januszkiewicz K."/>
            <person name="Wedrychowicz H."/>
        </authorList>
    </citation>
    <scope>NUCLEOTIDE SEQUENCE [LARGE SCALE GENOMIC DNA]</scope>
    <source>
        <strain evidence="13 14">DSM 17918</strain>
    </source>
</reference>
<comment type="subunit">
    <text evidence="10">Homodimer. Heterotetramer of two MnmE and two MnmG subunits.</text>
</comment>
<dbReference type="RefSeq" id="WP_073343954.1">
    <property type="nucleotide sequence ID" value="NZ_FQVH01000018.1"/>
</dbReference>
<accession>A0A1M5AP40</accession>
<feature type="binding site" evidence="10">
    <location>
        <position position="86"/>
    </location>
    <ligand>
        <name>(6S)-5-formyl-5,6,7,8-tetrahydrofolate</name>
        <dbReference type="ChEBI" id="CHEBI:57457"/>
    </ligand>
</feature>
<evidence type="ECO:0000256" key="6">
    <source>
        <dbReference type="ARBA" id="ARBA00022801"/>
    </source>
</evidence>
<feature type="binding site" evidence="10">
    <location>
        <position position="458"/>
    </location>
    <ligand>
        <name>(6S)-5-formyl-5,6,7,8-tetrahydrofolate</name>
        <dbReference type="ChEBI" id="CHEBI:57457"/>
    </ligand>
</feature>
<dbReference type="Pfam" id="PF01926">
    <property type="entry name" value="MMR_HSR1"/>
    <property type="match status" value="1"/>
</dbReference>
<evidence type="ECO:0000256" key="7">
    <source>
        <dbReference type="ARBA" id="ARBA00022842"/>
    </source>
</evidence>
<feature type="binding site" evidence="10">
    <location>
        <position position="250"/>
    </location>
    <ligand>
        <name>K(+)</name>
        <dbReference type="ChEBI" id="CHEBI:29103"/>
    </ligand>
</feature>
<evidence type="ECO:0000256" key="11">
    <source>
        <dbReference type="RuleBase" id="RU003313"/>
    </source>
</evidence>
<evidence type="ECO:0000259" key="12">
    <source>
        <dbReference type="PROSITE" id="PS51709"/>
    </source>
</evidence>
<dbReference type="OrthoDB" id="9805918at2"/>
<dbReference type="GO" id="GO:0003924">
    <property type="term" value="F:GTPase activity"/>
    <property type="evidence" value="ECO:0007669"/>
    <property type="project" value="UniProtKB-UniRule"/>
</dbReference>
<dbReference type="PANTHER" id="PTHR42714">
    <property type="entry name" value="TRNA MODIFICATION GTPASE GTPBP3"/>
    <property type="match status" value="1"/>
</dbReference>
<dbReference type="PRINTS" id="PR00326">
    <property type="entry name" value="GTP1OBG"/>
</dbReference>
<dbReference type="STRING" id="1121256.SAMN02746089_01686"/>
<keyword evidence="3 10" id="KW-0819">tRNA processing</keyword>
<dbReference type="Gene3D" id="1.20.120.430">
    <property type="entry name" value="tRNA modification GTPase MnmE domain 2"/>
    <property type="match status" value="1"/>
</dbReference>
<dbReference type="AlphaFoldDB" id="A0A1M5AP40"/>
<evidence type="ECO:0000256" key="3">
    <source>
        <dbReference type="ARBA" id="ARBA00022694"/>
    </source>
</evidence>
<dbReference type="InterPro" id="IPR018948">
    <property type="entry name" value="GTP-bd_TrmE_N"/>
</dbReference>
<feature type="binding site" evidence="10">
    <location>
        <begin position="231"/>
        <end position="236"/>
    </location>
    <ligand>
        <name>GTP</name>
        <dbReference type="ChEBI" id="CHEBI:37565"/>
    </ligand>
</feature>
<evidence type="ECO:0000256" key="1">
    <source>
        <dbReference type="ARBA" id="ARBA00011043"/>
    </source>
</evidence>
<dbReference type="GO" id="GO:0002098">
    <property type="term" value="P:tRNA wobble uridine modification"/>
    <property type="evidence" value="ECO:0007669"/>
    <property type="project" value="TreeGrafter"/>
</dbReference>
<dbReference type="InterPro" id="IPR004520">
    <property type="entry name" value="GTPase_MnmE"/>
</dbReference>
<name>A0A1M5AP40_9THEO</name>
<feature type="binding site" evidence="10">
    <location>
        <begin position="275"/>
        <end position="278"/>
    </location>
    <ligand>
        <name>GTP</name>
        <dbReference type="ChEBI" id="CHEBI:37565"/>
    </ligand>
</feature>
<dbReference type="InterPro" id="IPR027368">
    <property type="entry name" value="MnmE_dom2"/>
</dbReference>
<dbReference type="Pfam" id="PF10396">
    <property type="entry name" value="TrmE_N"/>
    <property type="match status" value="1"/>
</dbReference>
<dbReference type="InterPro" id="IPR027266">
    <property type="entry name" value="TrmE/GcvT-like"/>
</dbReference>
<dbReference type="CDD" id="cd14858">
    <property type="entry name" value="TrmE_N"/>
    <property type="match status" value="1"/>
</dbReference>
<keyword evidence="2 10" id="KW-0963">Cytoplasm</keyword>